<keyword evidence="1" id="KW-0347">Helicase</keyword>
<dbReference type="EMBL" id="JANAWD010000084">
    <property type="protein sequence ID" value="KAJ3487728.1"/>
    <property type="molecule type" value="Genomic_DNA"/>
</dbReference>
<evidence type="ECO:0000313" key="6">
    <source>
        <dbReference type="Proteomes" id="UP001212997"/>
    </source>
</evidence>
<dbReference type="GO" id="GO:0005524">
    <property type="term" value="F:ATP binding"/>
    <property type="evidence" value="ECO:0007669"/>
    <property type="project" value="UniProtKB-KW"/>
</dbReference>
<dbReference type="InterPro" id="IPR025476">
    <property type="entry name" value="Helitron_helicase-like"/>
</dbReference>
<name>A0AAD5VBQ7_9APHY</name>
<dbReference type="Gene3D" id="3.40.50.300">
    <property type="entry name" value="P-loop containing nucleotide triphosphate hydrolases"/>
    <property type="match status" value="1"/>
</dbReference>
<keyword evidence="6" id="KW-1185">Reference proteome</keyword>
<dbReference type="GO" id="GO:0016787">
    <property type="term" value="F:hydrolase activity"/>
    <property type="evidence" value="ECO:0007669"/>
    <property type="project" value="UniProtKB-KW"/>
</dbReference>
<keyword evidence="1" id="KW-0547">Nucleotide-binding</keyword>
<dbReference type="Pfam" id="PF20209">
    <property type="entry name" value="DUF6570"/>
    <property type="match status" value="1"/>
</dbReference>
<dbReference type="GO" id="GO:0000723">
    <property type="term" value="P:telomere maintenance"/>
    <property type="evidence" value="ECO:0007669"/>
    <property type="project" value="InterPro"/>
</dbReference>
<feature type="domain" description="DUF6570" evidence="4">
    <location>
        <begin position="261"/>
        <end position="392"/>
    </location>
</feature>
<protein>
    <recommendedName>
        <fullName evidence="1">ATP-dependent DNA helicase</fullName>
        <ecNumber evidence="1">5.6.2.3</ecNumber>
    </recommendedName>
</protein>
<comment type="caution">
    <text evidence="5">The sequence shown here is derived from an EMBL/GenBank/DDBJ whole genome shotgun (WGS) entry which is preliminary data.</text>
</comment>
<gene>
    <name evidence="5" type="ORF">NLI96_g3330</name>
</gene>
<comment type="catalytic activity">
    <reaction evidence="1">
        <text>ATP + H2O = ADP + phosphate + H(+)</text>
        <dbReference type="Rhea" id="RHEA:13065"/>
        <dbReference type="ChEBI" id="CHEBI:15377"/>
        <dbReference type="ChEBI" id="CHEBI:15378"/>
        <dbReference type="ChEBI" id="CHEBI:30616"/>
        <dbReference type="ChEBI" id="CHEBI:43474"/>
        <dbReference type="ChEBI" id="CHEBI:456216"/>
        <dbReference type="EC" id="5.6.2.3"/>
    </reaction>
</comment>
<dbReference type="Proteomes" id="UP001212997">
    <property type="component" value="Unassembled WGS sequence"/>
</dbReference>
<reference evidence="5" key="1">
    <citation type="submission" date="2022-07" db="EMBL/GenBank/DDBJ databases">
        <title>Genome Sequence of Physisporinus lineatus.</title>
        <authorList>
            <person name="Buettner E."/>
        </authorList>
    </citation>
    <scope>NUCLEOTIDE SEQUENCE</scope>
    <source>
        <strain evidence="5">VT162</strain>
    </source>
</reference>
<dbReference type="InterPro" id="IPR010285">
    <property type="entry name" value="DNA_helicase_pif1-like_DEAD"/>
</dbReference>
<evidence type="ECO:0000259" key="4">
    <source>
        <dbReference type="Pfam" id="PF20209"/>
    </source>
</evidence>
<keyword evidence="1" id="KW-0233">DNA recombination</keyword>
<evidence type="ECO:0000259" key="2">
    <source>
        <dbReference type="Pfam" id="PF05970"/>
    </source>
</evidence>
<dbReference type="EC" id="5.6.2.3" evidence="1"/>
<comment type="similarity">
    <text evidence="1">Belongs to the helicase family.</text>
</comment>
<dbReference type="GO" id="GO:0006281">
    <property type="term" value="P:DNA repair"/>
    <property type="evidence" value="ECO:0007669"/>
    <property type="project" value="UniProtKB-KW"/>
</dbReference>
<dbReference type="InterPro" id="IPR046700">
    <property type="entry name" value="DUF6570"/>
</dbReference>
<dbReference type="InterPro" id="IPR051055">
    <property type="entry name" value="PIF1_helicase"/>
</dbReference>
<dbReference type="InterPro" id="IPR027417">
    <property type="entry name" value="P-loop_NTPase"/>
</dbReference>
<keyword evidence="1" id="KW-0227">DNA damage</keyword>
<proteinExistence type="inferred from homology"/>
<comment type="cofactor">
    <cofactor evidence="1">
        <name>Mg(2+)</name>
        <dbReference type="ChEBI" id="CHEBI:18420"/>
    </cofactor>
</comment>
<dbReference type="GO" id="GO:0006310">
    <property type="term" value="P:DNA recombination"/>
    <property type="evidence" value="ECO:0007669"/>
    <property type="project" value="UniProtKB-KW"/>
</dbReference>
<keyword evidence="1" id="KW-0234">DNA repair</keyword>
<dbReference type="PANTHER" id="PTHR47642">
    <property type="entry name" value="ATP-DEPENDENT DNA HELICASE"/>
    <property type="match status" value="1"/>
</dbReference>
<evidence type="ECO:0000256" key="1">
    <source>
        <dbReference type="RuleBase" id="RU363044"/>
    </source>
</evidence>
<dbReference type="SUPFAM" id="SSF52540">
    <property type="entry name" value="P-loop containing nucleoside triphosphate hydrolases"/>
    <property type="match status" value="2"/>
</dbReference>
<feature type="domain" description="Helitron helicase-like" evidence="3">
    <location>
        <begin position="528"/>
        <end position="738"/>
    </location>
</feature>
<dbReference type="PANTHER" id="PTHR47642:SF5">
    <property type="entry name" value="ATP-DEPENDENT DNA HELICASE"/>
    <property type="match status" value="1"/>
</dbReference>
<dbReference type="GO" id="GO:0043139">
    <property type="term" value="F:5'-3' DNA helicase activity"/>
    <property type="evidence" value="ECO:0007669"/>
    <property type="project" value="UniProtKB-EC"/>
</dbReference>
<dbReference type="Pfam" id="PF14214">
    <property type="entry name" value="Helitron_like_N"/>
    <property type="match status" value="1"/>
</dbReference>
<sequence>MPRARARNDPPGFQRTPTFTYDELSECTRISGTFNPLSPTVALTFINVTTLSTLSSSPSASLLVLDVPLSVLGRKLPSSRLRRIVKQHGMRTTKKTCLADLVDFSETHSCSAVCSTLYSVFSVVSVLHRPGSVPRVEKINPPGYLKPVEFNFVYPGIYEKLDMIRQWTDRISAANLYEKPCGVCARISLLKNMHVYPIDSASFSLLASNDTEISRRARTCPEDPVVAIEGPLLCSAAVFSGMQGKQMVRVCTDCHECLVSGSVPEFALVRGQWIGELPDELRHLNLVEKLCISLFRHNNCVLQVKMGQRKLSGNAVVYSQPVDKFYDVLPPTKDELEQCLVVVFIGKQHPTLQDYRRTPLLIRKHLVIRALNWLKLNHRGYADVRIEPRNLDTYPADAPPVEVRYIRKEGRENPENVAVFDTETERGTQEGMCTFAVHGLSGAELVTMTREERILHALQHIDDEGHFISYGRSVEPQSMYHNPGLYPGLFPWLFPYGLGGFENKKLPPRLLLGRSRHIKRLISFHDLRFQTDEYFLPIIFSQEQIRAAVTGGHLVAKRKDVCSITRNLLSIDITALANLINRGKQSRPMKPENEYEQQCYDALTPIRSVDGHVQGSIASKRYQRNELHSLIMQRGLPYFFITFSPVDYKSPLCLYYCAGDTVDLDAPLISMPTSEERSRMIAANPVACSKFFHLMVSLFIDILLAPGSSKGGLFGPTLSYYGTVESQGRLTLHLHLLLWIKGSLSPNELKAKLLADTDGFRQKFFDWLDNTFQANFSTGPLPDVQQEVDRIRSAHPVNDSDKMWARFVEDPCCGLPPSPPRNMSGEQLVVWKAEMDFRADVIALFSNQHKHGMGCDWVEGEVCRARFPRFKRDEHEVEADTGFLLMKQREEMLNNFSPTMSLLMMCNHDISPLYSGSQLKPIVAYVTDYITKTPLKTHAIFESIKSILSMKDEILQGITNERDVSRKLLTRIVNAISSRQEIGAPMIAHYLQGFPDHYTNEKFKVVYWRTYDSFVVRRWEDPADDLPPDDEVVQIDVKEDSVVACSRLNDYLLRPDELEDWCLYDFLKFSYMKPMTEKESERAATYLINHESNPAYPRPPMLFRLGHTQFTTHRVQLLSRSGGEYILNLVGGTLPKWTENTELSDDYARVMLIFFHPAGWRTGRDLKTASESWKDCFRRVSFSERSRTAMSHFNTFYECKDSRFDFSIQRRKVDARKSTGMIVLDNYINEYASADTEQHEAMTAMPGTHLRDYLASITQSERLGQNMRRILNEMKEMTTFLSKGMSDLFSSVDEDSVCSQEEDSFPEKSSREWRKCLQVAKDKIRAARLGTLPATDTETTGVLERSTTAQLQGSSEGNVVIIDPASVNELCIQYSPHKFVDHSPSQIASSVLHDFTLNDGQERAYSLIISQLNAIGRPPLRMYLGGIGGTGKSQVIKSIIAYLAARNQSHRFIVMAPTGSAAALIDGSTYHSILGFGNLKTVNTDLPPTKVKEDLAGVDLIFLDEISMVSCEDFAEISNKLSKAFPLTNEPFGGKSMIVAGDFGQLPPGSPFTHPLYSGSIGVDPHRVKGKLQKPVYGKSFWHTFTTVVILTENMRLTGMSAQDQAYATALGNLRYKRCTPTDIALFRTRVVGIGVEPSEAYNAPFRYVSILTGINSHRDAINDTSSICFANERHLPLQSFYSKDSWTASASSEYLSNESLSAQEANNEYQKYLWTLPPAVTKNIPGRLVICKDMPVMLKYNEATELCATNGAEGIIHSWNEAVGPLGRKRLETVFVQLKNPPRNIKLPHLPVNIVPIPTASSAINIRLRDDKRTAIGRKQDERDR</sequence>
<feature type="domain" description="DNA helicase Pif1-like DEAD-box helicase" evidence="2">
    <location>
        <begin position="1397"/>
        <end position="1605"/>
    </location>
</feature>
<evidence type="ECO:0000313" key="5">
    <source>
        <dbReference type="EMBL" id="KAJ3487728.1"/>
    </source>
</evidence>
<keyword evidence="1" id="KW-0067">ATP-binding</keyword>
<keyword evidence="1" id="KW-0378">Hydrolase</keyword>
<accession>A0AAD5VBQ7</accession>
<dbReference type="Pfam" id="PF05970">
    <property type="entry name" value="PIF1"/>
    <property type="match status" value="1"/>
</dbReference>
<evidence type="ECO:0000259" key="3">
    <source>
        <dbReference type="Pfam" id="PF14214"/>
    </source>
</evidence>
<organism evidence="5 6">
    <name type="scientific">Meripilus lineatus</name>
    <dbReference type="NCBI Taxonomy" id="2056292"/>
    <lineage>
        <taxon>Eukaryota</taxon>
        <taxon>Fungi</taxon>
        <taxon>Dikarya</taxon>
        <taxon>Basidiomycota</taxon>
        <taxon>Agaricomycotina</taxon>
        <taxon>Agaricomycetes</taxon>
        <taxon>Polyporales</taxon>
        <taxon>Meripilaceae</taxon>
        <taxon>Meripilus</taxon>
    </lineage>
</organism>